<sequence>MIGSSTRKVLKDFAKRYRKYQLFLFLITIPLVLLSAFRPFLLQRLIDNLVETKNPTIVFKFGILLVLVMIIERFTTYIANLIHTVSSSKAISRESSRIISHTLNLDYATLKNYNSGDIVSRATSDIYELAPSMVNFIPTVVFNIIHFLVISSILVWLNIKLSIIAFCSLPIYYLLLKTFETGLNSRSRNEREKYSEKMNFLQEILNGIITLKSFFAHKKFAKIYEEKAEIWADSRIKSYSMYILIQNFIAFITYTTPVIVLAIGALDVANGRISLGTLIAFYSYMQLIYEPIQIINSEIIEIQKLEPYAERYIKFLSEKVEEERGSKTIEKPSIAVETLSFGYDKNLLEDISFKIDENETIAIVGRNGSGKSTLMKILIKLLKNKSGKIYIGDKNLEDIKLEDLRKKVIYTSNKDVIFSGTLKENITLFEDIPEENIKQAIKLAKIDFKNLNDPVSENTLSEGQKMRIILARALARKPKILILDETLSGIDTEIEKEIIKNIKEQNITTIIISHRLSSITPCNKVLFIDNGKVKMDTHENLLKQNKSYSEILKSQFISA</sequence>
<dbReference type="GO" id="GO:0016887">
    <property type="term" value="F:ATP hydrolysis activity"/>
    <property type="evidence" value="ECO:0007669"/>
    <property type="project" value="InterPro"/>
</dbReference>
<comment type="subcellular location">
    <subcellularLocation>
        <location evidence="1">Cell membrane</location>
        <topology evidence="1">Multi-pass membrane protein</topology>
    </subcellularLocation>
</comment>
<keyword evidence="11" id="KW-1185">Reference proteome</keyword>
<accession>A0A841GT63</accession>
<dbReference type="Proteomes" id="UP000555828">
    <property type="component" value="Unassembled WGS sequence"/>
</dbReference>
<dbReference type="InterPro" id="IPR036640">
    <property type="entry name" value="ABC1_TM_sf"/>
</dbReference>
<dbReference type="GO" id="GO:0005886">
    <property type="term" value="C:plasma membrane"/>
    <property type="evidence" value="ECO:0007669"/>
    <property type="project" value="UniProtKB-SubCell"/>
</dbReference>
<comment type="caution">
    <text evidence="10">The sequence shown here is derived from an EMBL/GenBank/DDBJ whole genome shotgun (WGS) entry which is preliminary data.</text>
</comment>
<dbReference type="EMBL" id="JACHEX010000003">
    <property type="protein sequence ID" value="MBB6062948.1"/>
    <property type="molecule type" value="Genomic_DNA"/>
</dbReference>
<evidence type="ECO:0000256" key="4">
    <source>
        <dbReference type="ARBA" id="ARBA00022840"/>
    </source>
</evidence>
<dbReference type="SUPFAM" id="SSF90123">
    <property type="entry name" value="ABC transporter transmembrane region"/>
    <property type="match status" value="1"/>
</dbReference>
<evidence type="ECO:0000256" key="3">
    <source>
        <dbReference type="ARBA" id="ARBA00022741"/>
    </source>
</evidence>
<dbReference type="PANTHER" id="PTHR43394">
    <property type="entry name" value="ATP-DEPENDENT PERMEASE MDL1, MITOCHONDRIAL"/>
    <property type="match status" value="1"/>
</dbReference>
<dbReference type="PROSITE" id="PS50893">
    <property type="entry name" value="ABC_TRANSPORTER_2"/>
    <property type="match status" value="1"/>
</dbReference>
<gene>
    <name evidence="10" type="ORF">HNP65_001400</name>
</gene>
<evidence type="ECO:0000256" key="5">
    <source>
        <dbReference type="ARBA" id="ARBA00022989"/>
    </source>
</evidence>
<feature type="transmembrane region" description="Helical" evidence="7">
    <location>
        <begin position="163"/>
        <end position="183"/>
    </location>
</feature>
<dbReference type="GO" id="GO:0015421">
    <property type="term" value="F:ABC-type oligopeptide transporter activity"/>
    <property type="evidence" value="ECO:0007669"/>
    <property type="project" value="TreeGrafter"/>
</dbReference>
<dbReference type="Pfam" id="PF00664">
    <property type="entry name" value="ABC_membrane"/>
    <property type="match status" value="1"/>
</dbReference>
<dbReference type="Pfam" id="PF00005">
    <property type="entry name" value="ABC_tran"/>
    <property type="match status" value="1"/>
</dbReference>
<evidence type="ECO:0000259" key="9">
    <source>
        <dbReference type="PROSITE" id="PS50929"/>
    </source>
</evidence>
<dbReference type="InterPro" id="IPR027417">
    <property type="entry name" value="P-loop_NTPase"/>
</dbReference>
<feature type="domain" description="ABC transporter" evidence="8">
    <location>
        <begin position="329"/>
        <end position="555"/>
    </location>
</feature>
<evidence type="ECO:0000256" key="2">
    <source>
        <dbReference type="ARBA" id="ARBA00022692"/>
    </source>
</evidence>
<protein>
    <submittedName>
        <fullName evidence="10">ABC-type bacteriocin/lantibiotic exporter with double-glycine peptidase domain</fullName>
    </submittedName>
</protein>
<evidence type="ECO:0000256" key="1">
    <source>
        <dbReference type="ARBA" id="ARBA00004651"/>
    </source>
</evidence>
<dbReference type="CDD" id="cd03228">
    <property type="entry name" value="ABCC_MRP_Like"/>
    <property type="match status" value="1"/>
</dbReference>
<evidence type="ECO:0000256" key="7">
    <source>
        <dbReference type="SAM" id="Phobius"/>
    </source>
</evidence>
<dbReference type="PANTHER" id="PTHR43394:SF1">
    <property type="entry name" value="ATP-BINDING CASSETTE SUB-FAMILY B MEMBER 10, MITOCHONDRIAL"/>
    <property type="match status" value="1"/>
</dbReference>
<dbReference type="PROSITE" id="PS50929">
    <property type="entry name" value="ABC_TM1F"/>
    <property type="match status" value="1"/>
</dbReference>
<keyword evidence="5 7" id="KW-1133">Transmembrane helix</keyword>
<proteinExistence type="predicted"/>
<dbReference type="GO" id="GO:0005524">
    <property type="term" value="F:ATP binding"/>
    <property type="evidence" value="ECO:0007669"/>
    <property type="project" value="UniProtKB-KW"/>
</dbReference>
<dbReference type="SUPFAM" id="SSF52540">
    <property type="entry name" value="P-loop containing nucleoside triphosphate hydrolases"/>
    <property type="match status" value="1"/>
</dbReference>
<dbReference type="InterPro" id="IPR039421">
    <property type="entry name" value="Type_1_exporter"/>
</dbReference>
<dbReference type="RefSeq" id="WP_184619566.1">
    <property type="nucleotide sequence ID" value="NZ_JACHEX010000003.1"/>
</dbReference>
<keyword evidence="3" id="KW-0547">Nucleotide-binding</keyword>
<dbReference type="Gene3D" id="3.40.50.300">
    <property type="entry name" value="P-loop containing nucleotide triphosphate hydrolases"/>
    <property type="match status" value="1"/>
</dbReference>
<dbReference type="InterPro" id="IPR003439">
    <property type="entry name" value="ABC_transporter-like_ATP-bd"/>
</dbReference>
<feature type="transmembrane region" description="Helical" evidence="7">
    <location>
        <begin position="20"/>
        <end position="37"/>
    </location>
</feature>
<dbReference type="SMART" id="SM00382">
    <property type="entry name" value="AAA"/>
    <property type="match status" value="1"/>
</dbReference>
<dbReference type="InterPro" id="IPR003593">
    <property type="entry name" value="AAA+_ATPase"/>
</dbReference>
<keyword evidence="2 7" id="KW-0812">Transmembrane</keyword>
<feature type="transmembrane region" description="Helical" evidence="7">
    <location>
        <begin position="244"/>
        <end position="266"/>
    </location>
</feature>
<evidence type="ECO:0000256" key="6">
    <source>
        <dbReference type="ARBA" id="ARBA00023136"/>
    </source>
</evidence>
<keyword evidence="4" id="KW-0067">ATP-binding</keyword>
<feature type="transmembrane region" description="Helical" evidence="7">
    <location>
        <begin position="136"/>
        <end position="157"/>
    </location>
</feature>
<dbReference type="AlphaFoldDB" id="A0A841GT63"/>
<feature type="domain" description="ABC transmembrane type-1" evidence="9">
    <location>
        <begin position="22"/>
        <end position="304"/>
    </location>
</feature>
<evidence type="ECO:0000313" key="11">
    <source>
        <dbReference type="Proteomes" id="UP000555828"/>
    </source>
</evidence>
<evidence type="ECO:0000259" key="8">
    <source>
        <dbReference type="PROSITE" id="PS50893"/>
    </source>
</evidence>
<organism evidence="10 11">
    <name type="scientific">Thermosipho japonicus</name>
    <dbReference type="NCBI Taxonomy" id="90323"/>
    <lineage>
        <taxon>Bacteria</taxon>
        <taxon>Thermotogati</taxon>
        <taxon>Thermotogota</taxon>
        <taxon>Thermotogae</taxon>
        <taxon>Thermotogales</taxon>
        <taxon>Fervidobacteriaceae</taxon>
        <taxon>Thermosipho</taxon>
    </lineage>
</organism>
<dbReference type="Gene3D" id="1.20.1560.10">
    <property type="entry name" value="ABC transporter type 1, transmembrane domain"/>
    <property type="match status" value="1"/>
</dbReference>
<reference evidence="10 11" key="1">
    <citation type="submission" date="2020-08" db="EMBL/GenBank/DDBJ databases">
        <title>Genomic Encyclopedia of Type Strains, Phase IV (KMG-IV): sequencing the most valuable type-strain genomes for metagenomic binning, comparative biology and taxonomic classification.</title>
        <authorList>
            <person name="Goeker M."/>
        </authorList>
    </citation>
    <scope>NUCLEOTIDE SEQUENCE [LARGE SCALE GENOMIC DNA]</scope>
    <source>
        <strain evidence="10 11">DSM 13481</strain>
    </source>
</reference>
<dbReference type="CDD" id="cd07346">
    <property type="entry name" value="ABC_6TM_exporters"/>
    <property type="match status" value="1"/>
</dbReference>
<dbReference type="InterPro" id="IPR011527">
    <property type="entry name" value="ABC1_TM_dom"/>
</dbReference>
<feature type="transmembrane region" description="Helical" evidence="7">
    <location>
        <begin position="57"/>
        <end position="79"/>
    </location>
</feature>
<name>A0A841GT63_9BACT</name>
<evidence type="ECO:0000313" key="10">
    <source>
        <dbReference type="EMBL" id="MBB6062948.1"/>
    </source>
</evidence>
<keyword evidence="6 7" id="KW-0472">Membrane</keyword>